<feature type="compositionally biased region" description="Basic and acidic residues" evidence="1">
    <location>
        <begin position="154"/>
        <end position="168"/>
    </location>
</feature>
<dbReference type="NCBIfam" id="TIGR02251">
    <property type="entry name" value="HIF-SF_euk"/>
    <property type="match status" value="1"/>
</dbReference>
<organism evidence="3 4">
    <name type="scientific">Aspergillus pseudoustus</name>
    <dbReference type="NCBI Taxonomy" id="1810923"/>
    <lineage>
        <taxon>Eukaryota</taxon>
        <taxon>Fungi</taxon>
        <taxon>Dikarya</taxon>
        <taxon>Ascomycota</taxon>
        <taxon>Pezizomycotina</taxon>
        <taxon>Eurotiomycetes</taxon>
        <taxon>Eurotiomycetidae</taxon>
        <taxon>Eurotiales</taxon>
        <taxon>Aspergillaceae</taxon>
        <taxon>Aspergillus</taxon>
        <taxon>Aspergillus subgen. Nidulantes</taxon>
    </lineage>
</organism>
<evidence type="ECO:0000313" key="3">
    <source>
        <dbReference type="EMBL" id="KAL2841380.1"/>
    </source>
</evidence>
<feature type="compositionally biased region" description="Basic and acidic residues" evidence="1">
    <location>
        <begin position="98"/>
        <end position="117"/>
    </location>
</feature>
<feature type="compositionally biased region" description="Basic residues" evidence="1">
    <location>
        <begin position="123"/>
        <end position="135"/>
    </location>
</feature>
<dbReference type="InterPro" id="IPR036412">
    <property type="entry name" value="HAD-like_sf"/>
</dbReference>
<dbReference type="InterPro" id="IPR004274">
    <property type="entry name" value="FCP1_dom"/>
</dbReference>
<dbReference type="EMBL" id="JBFXLU010000110">
    <property type="protein sequence ID" value="KAL2841380.1"/>
    <property type="molecule type" value="Genomic_DNA"/>
</dbReference>
<keyword evidence="4" id="KW-1185">Reference proteome</keyword>
<dbReference type="PROSITE" id="PS50969">
    <property type="entry name" value="FCP1"/>
    <property type="match status" value="1"/>
</dbReference>
<feature type="compositionally biased region" description="Basic and acidic residues" evidence="1">
    <location>
        <begin position="230"/>
        <end position="242"/>
    </location>
</feature>
<dbReference type="InterPro" id="IPR023214">
    <property type="entry name" value="HAD_sf"/>
</dbReference>
<dbReference type="SMART" id="SM00577">
    <property type="entry name" value="CPDc"/>
    <property type="match status" value="1"/>
</dbReference>
<accession>A0ABR4JN02</accession>
<dbReference type="PANTHER" id="PTHR12210">
    <property type="entry name" value="DULLARD PROTEIN PHOSPHATASE"/>
    <property type="match status" value="1"/>
</dbReference>
<proteinExistence type="predicted"/>
<feature type="compositionally biased region" description="Basic and acidic residues" evidence="1">
    <location>
        <begin position="349"/>
        <end position="361"/>
    </location>
</feature>
<evidence type="ECO:0000313" key="4">
    <source>
        <dbReference type="Proteomes" id="UP001610446"/>
    </source>
</evidence>
<feature type="compositionally biased region" description="Polar residues" evidence="1">
    <location>
        <begin position="261"/>
        <end position="297"/>
    </location>
</feature>
<sequence>MPSMLGGSPEPGPPPSTSKSAEEVPMPIATDSTGLAAESPPEGQTATTDSSSPSNQPGPSGPTQTLTASIPNTEAASASVPEAPKKHRLLSLPSRTSLKAERPSTSDRTQDGPHDGSENTLRGSRRSLLRGRRDRSRGSSMRSRDQNPDEPSLEENKSANPDVRDSAKPEQLAKPSRKLFAFLSCCSSSSVDPEDGSIPPKKTSRRLSAPQTQPTPEKADVNAADSSTAESKEPSFFRDEKPNMTVVSDQQPMQLDEERAVQSSAEQSSQLDGTKTTAVQPSSIQHPSSSKVYTEPSQQGAQTPVVVGAVVTDVAKPDKPDDTTAADEHAEEQKSEETTTPPQPAVPEEDSKQPLRDEEAVKIPPPPPLGTGKQPETSVQERQQQWLLPPALPHLQSRKCLVLDLDETLVHSSFKVLERADFTIPVEIEGQYHNIYVIKRPGVDQFMKRVGELYEVVVFTASVSKYGDPLLDQLDIHGVVHHRLFRDSCYNHQGNYVKDLSQVGRDLRDTIIIDNSPTSYIFHPQHAIPISSWFSDAHDNELLDLIPVLEDLAGMQVKDVSLVLDITL</sequence>
<name>A0ABR4JN02_9EURO</name>
<feature type="compositionally biased region" description="Low complexity" evidence="1">
    <location>
        <begin position="50"/>
        <end position="62"/>
    </location>
</feature>
<feature type="region of interest" description="Disordered" evidence="1">
    <location>
        <begin position="187"/>
        <end position="382"/>
    </location>
</feature>
<feature type="compositionally biased region" description="Basic and acidic residues" evidence="1">
    <location>
        <begin position="315"/>
        <end position="337"/>
    </location>
</feature>
<dbReference type="Pfam" id="PF03031">
    <property type="entry name" value="NIF"/>
    <property type="match status" value="1"/>
</dbReference>
<feature type="domain" description="FCP1 homology" evidence="2">
    <location>
        <begin position="394"/>
        <end position="552"/>
    </location>
</feature>
<dbReference type="SUPFAM" id="SSF56784">
    <property type="entry name" value="HAD-like"/>
    <property type="match status" value="1"/>
</dbReference>
<dbReference type="CDD" id="cd07521">
    <property type="entry name" value="HAD_FCP1-like"/>
    <property type="match status" value="1"/>
</dbReference>
<protein>
    <submittedName>
        <fullName evidence="3">HAD-like domain-containing protein</fullName>
    </submittedName>
</protein>
<feature type="compositionally biased region" description="Polar residues" evidence="1">
    <location>
        <begin position="63"/>
        <end position="76"/>
    </location>
</feature>
<evidence type="ECO:0000256" key="1">
    <source>
        <dbReference type="SAM" id="MobiDB-lite"/>
    </source>
</evidence>
<dbReference type="Gene3D" id="3.40.50.1000">
    <property type="entry name" value="HAD superfamily/HAD-like"/>
    <property type="match status" value="1"/>
</dbReference>
<reference evidence="3 4" key="1">
    <citation type="submission" date="2024-07" db="EMBL/GenBank/DDBJ databases">
        <title>Section-level genome sequencing and comparative genomics of Aspergillus sections Usti and Cavernicolus.</title>
        <authorList>
            <consortium name="Lawrence Berkeley National Laboratory"/>
            <person name="Nybo J.L."/>
            <person name="Vesth T.C."/>
            <person name="Theobald S."/>
            <person name="Frisvad J.C."/>
            <person name="Larsen T.O."/>
            <person name="Kjaerboelling I."/>
            <person name="Rothschild-Mancinelli K."/>
            <person name="Lyhne E.K."/>
            <person name="Kogle M.E."/>
            <person name="Barry K."/>
            <person name="Clum A."/>
            <person name="Na H."/>
            <person name="Ledsgaard L."/>
            <person name="Lin J."/>
            <person name="Lipzen A."/>
            <person name="Kuo A."/>
            <person name="Riley R."/>
            <person name="Mondo S."/>
            <person name="Labutti K."/>
            <person name="Haridas S."/>
            <person name="Pangalinan J."/>
            <person name="Salamov A.A."/>
            <person name="Simmons B.A."/>
            <person name="Magnuson J.K."/>
            <person name="Chen J."/>
            <person name="Drula E."/>
            <person name="Henrissat B."/>
            <person name="Wiebenga A."/>
            <person name="Lubbers R.J."/>
            <person name="Gomes A.C."/>
            <person name="Makela M.R."/>
            <person name="Stajich J."/>
            <person name="Grigoriev I.V."/>
            <person name="Mortensen U.H."/>
            <person name="De Vries R.P."/>
            <person name="Baker S.E."/>
            <person name="Andersen M.R."/>
        </authorList>
    </citation>
    <scope>NUCLEOTIDE SEQUENCE [LARGE SCALE GENOMIC DNA]</scope>
    <source>
        <strain evidence="3 4">CBS 123904</strain>
    </source>
</reference>
<dbReference type="Proteomes" id="UP001610446">
    <property type="component" value="Unassembled WGS sequence"/>
</dbReference>
<feature type="compositionally biased region" description="Low complexity" evidence="1">
    <location>
        <begin position="298"/>
        <end position="314"/>
    </location>
</feature>
<gene>
    <name evidence="3" type="ORF">BJY01DRAFT_12151</name>
</gene>
<comment type="caution">
    <text evidence="3">The sequence shown here is derived from an EMBL/GenBank/DDBJ whole genome shotgun (WGS) entry which is preliminary data.</text>
</comment>
<evidence type="ECO:0000259" key="2">
    <source>
        <dbReference type="PROSITE" id="PS50969"/>
    </source>
</evidence>
<dbReference type="InterPro" id="IPR011948">
    <property type="entry name" value="Dullard_phosphatase"/>
</dbReference>
<dbReference type="InterPro" id="IPR050365">
    <property type="entry name" value="TIM50"/>
</dbReference>
<feature type="region of interest" description="Disordered" evidence="1">
    <location>
        <begin position="1"/>
        <end position="174"/>
    </location>
</feature>